<protein>
    <submittedName>
        <fullName evidence="1">Uncharacterized protein</fullName>
    </submittedName>
</protein>
<proteinExistence type="predicted"/>
<reference evidence="1" key="1">
    <citation type="submission" date="2023-12" db="EMBL/GenBank/DDBJ databases">
        <authorList>
            <person name="Brown T."/>
        </authorList>
    </citation>
    <scope>NUCLEOTIDE SEQUENCE</scope>
</reference>
<evidence type="ECO:0000313" key="2">
    <source>
        <dbReference type="Proteomes" id="UP001314169"/>
    </source>
</evidence>
<dbReference type="EMBL" id="OY882860">
    <property type="protein sequence ID" value="CAK6443174.1"/>
    <property type="molecule type" value="Genomic_DNA"/>
</dbReference>
<sequence length="100" mass="11361">MYPKSVHTGQTIHSRVRKDTCIARVRENGSGPTPSMCLSLAFTFLLLIQVEVGSYTSSSNKTQQEGILILARQSWRRLGNHIAFHIQTLFSPRYSQQREP</sequence>
<dbReference type="Proteomes" id="UP001314169">
    <property type="component" value="Chromosome 3"/>
</dbReference>
<accession>A0ABN9ZYK5</accession>
<gene>
    <name evidence="1" type="ORF">MPIPNATIZW_LOCUS11480</name>
</gene>
<organism evidence="1 2">
    <name type="scientific">Pipistrellus nathusii</name>
    <name type="common">Nathusius' pipistrelle</name>
    <dbReference type="NCBI Taxonomy" id="59473"/>
    <lineage>
        <taxon>Eukaryota</taxon>
        <taxon>Metazoa</taxon>
        <taxon>Chordata</taxon>
        <taxon>Craniata</taxon>
        <taxon>Vertebrata</taxon>
        <taxon>Euteleostomi</taxon>
        <taxon>Mammalia</taxon>
        <taxon>Eutheria</taxon>
        <taxon>Laurasiatheria</taxon>
        <taxon>Chiroptera</taxon>
        <taxon>Yangochiroptera</taxon>
        <taxon>Vespertilionidae</taxon>
        <taxon>Pipistrellus</taxon>
    </lineage>
</organism>
<evidence type="ECO:0000313" key="1">
    <source>
        <dbReference type="EMBL" id="CAK6443174.1"/>
    </source>
</evidence>
<name>A0ABN9ZYK5_PIPNA</name>
<keyword evidence="2" id="KW-1185">Reference proteome</keyword>